<evidence type="ECO:0000313" key="2">
    <source>
        <dbReference type="EMBL" id="KAF1985275.1"/>
    </source>
</evidence>
<gene>
    <name evidence="2" type="ORF">K402DRAFT_455246</name>
</gene>
<accession>A0A6G1GWG8</accession>
<keyword evidence="3" id="KW-1185">Reference proteome</keyword>
<evidence type="ECO:0000256" key="1">
    <source>
        <dbReference type="SAM" id="MobiDB-lite"/>
    </source>
</evidence>
<dbReference type="PANTHER" id="PTHR40518">
    <property type="entry name" value="ACETOACETATE DECARBOXYLASE"/>
    <property type="match status" value="1"/>
</dbReference>
<organism evidence="2 3">
    <name type="scientific">Aulographum hederae CBS 113979</name>
    <dbReference type="NCBI Taxonomy" id="1176131"/>
    <lineage>
        <taxon>Eukaryota</taxon>
        <taxon>Fungi</taxon>
        <taxon>Dikarya</taxon>
        <taxon>Ascomycota</taxon>
        <taxon>Pezizomycotina</taxon>
        <taxon>Dothideomycetes</taxon>
        <taxon>Pleosporomycetidae</taxon>
        <taxon>Aulographales</taxon>
        <taxon>Aulographaceae</taxon>
    </lineage>
</organism>
<feature type="region of interest" description="Disordered" evidence="1">
    <location>
        <begin position="186"/>
        <end position="206"/>
    </location>
</feature>
<dbReference type="Gene3D" id="2.40.400.10">
    <property type="entry name" value="Acetoacetate decarboxylase-like"/>
    <property type="match status" value="1"/>
</dbReference>
<dbReference type="SUPFAM" id="SSF160104">
    <property type="entry name" value="Acetoacetate decarboxylase-like"/>
    <property type="match status" value="1"/>
</dbReference>
<dbReference type="EMBL" id="ML977163">
    <property type="protein sequence ID" value="KAF1985275.1"/>
    <property type="molecule type" value="Genomic_DNA"/>
</dbReference>
<dbReference type="OrthoDB" id="9970474at2759"/>
<dbReference type="PANTHER" id="PTHR40518:SF1">
    <property type="entry name" value="ACETOACETATE DECARBOXYLASE"/>
    <property type="match status" value="1"/>
</dbReference>
<name>A0A6G1GWG8_9PEZI</name>
<evidence type="ECO:0000313" key="3">
    <source>
        <dbReference type="Proteomes" id="UP000800041"/>
    </source>
</evidence>
<sequence length="300" mass="32971">MSNPPPDIKVAGSPWRNLPVSVYMLPILSSPPLLDHAYAPLEANSSFASAESGEFKGGLGMIQIIRYRDTPVGPYDELLLVPGFFNVPGTGGKREKEKSLPRISRIYVSQKDTCWNGRNNWNIPKHLARFSFTTTPDATTVKVFPPHQSSKAFFEVEISAFKYLPAVPISTNWFKYVGIETRLAQPPLPASEASGDGREVTEDERTSGEAYLCGTKEWRVATPEVSGKGACCWVTQQNGEGPDAHGETTPLLSAGTSDQTSTKVENEWWPNYAPWKIGVWIEDGRVSFVDSHEPGIGAKI</sequence>
<reference evidence="2" key="1">
    <citation type="journal article" date="2020" name="Stud. Mycol.">
        <title>101 Dothideomycetes genomes: a test case for predicting lifestyles and emergence of pathogens.</title>
        <authorList>
            <person name="Haridas S."/>
            <person name="Albert R."/>
            <person name="Binder M."/>
            <person name="Bloem J."/>
            <person name="Labutti K."/>
            <person name="Salamov A."/>
            <person name="Andreopoulos B."/>
            <person name="Baker S."/>
            <person name="Barry K."/>
            <person name="Bills G."/>
            <person name="Bluhm B."/>
            <person name="Cannon C."/>
            <person name="Castanera R."/>
            <person name="Culley D."/>
            <person name="Daum C."/>
            <person name="Ezra D."/>
            <person name="Gonzalez J."/>
            <person name="Henrissat B."/>
            <person name="Kuo A."/>
            <person name="Liang C."/>
            <person name="Lipzen A."/>
            <person name="Lutzoni F."/>
            <person name="Magnuson J."/>
            <person name="Mondo S."/>
            <person name="Nolan M."/>
            <person name="Ohm R."/>
            <person name="Pangilinan J."/>
            <person name="Park H.-J."/>
            <person name="Ramirez L."/>
            <person name="Alfaro M."/>
            <person name="Sun H."/>
            <person name="Tritt A."/>
            <person name="Yoshinaga Y."/>
            <person name="Zwiers L.-H."/>
            <person name="Turgeon B."/>
            <person name="Goodwin S."/>
            <person name="Spatafora J."/>
            <person name="Crous P."/>
            <person name="Grigoriev I."/>
        </authorList>
    </citation>
    <scope>NUCLEOTIDE SEQUENCE</scope>
    <source>
        <strain evidence="2">CBS 113979</strain>
    </source>
</reference>
<dbReference type="AlphaFoldDB" id="A0A6G1GWG8"/>
<proteinExistence type="predicted"/>
<protein>
    <submittedName>
        <fullName evidence="2">Uncharacterized protein</fullName>
    </submittedName>
</protein>
<feature type="compositionally biased region" description="Basic and acidic residues" evidence="1">
    <location>
        <begin position="195"/>
        <end position="206"/>
    </location>
</feature>
<dbReference type="Proteomes" id="UP000800041">
    <property type="component" value="Unassembled WGS sequence"/>
</dbReference>
<dbReference type="InterPro" id="IPR023375">
    <property type="entry name" value="ADC_dom_sf"/>
</dbReference>